<feature type="transmembrane region" description="Helical" evidence="2">
    <location>
        <begin position="450"/>
        <end position="468"/>
    </location>
</feature>
<evidence type="ECO:0000256" key="2">
    <source>
        <dbReference type="SAM" id="Phobius"/>
    </source>
</evidence>
<dbReference type="Proteomes" id="UP001166286">
    <property type="component" value="Unassembled WGS sequence"/>
</dbReference>
<dbReference type="PANTHER" id="PTHR37539:SF1">
    <property type="entry name" value="ER-BOUND OXYGENASE MPAB_MPAB'_RUBBER OXYGENASE CATALYTIC DOMAIN-CONTAINING PROTEIN"/>
    <property type="match status" value="1"/>
</dbReference>
<evidence type="ECO:0000256" key="1">
    <source>
        <dbReference type="SAM" id="MobiDB-lite"/>
    </source>
</evidence>
<keyword evidence="5" id="KW-1185">Reference proteome</keyword>
<comment type="caution">
    <text evidence="4">The sequence shown here is derived from an EMBL/GenBank/DDBJ whole genome shotgun (WGS) entry which is preliminary data.</text>
</comment>
<feature type="domain" description="ER-bound oxygenase mpaB/mpaB'/Rubber oxygenase catalytic" evidence="3">
    <location>
        <begin position="135"/>
        <end position="361"/>
    </location>
</feature>
<accession>A0AA39R374</accession>
<dbReference type="Pfam" id="PF09995">
    <property type="entry name" value="MPAB_Lcp_cat"/>
    <property type="match status" value="1"/>
</dbReference>
<proteinExistence type="predicted"/>
<dbReference type="GO" id="GO:0016491">
    <property type="term" value="F:oxidoreductase activity"/>
    <property type="evidence" value="ECO:0007669"/>
    <property type="project" value="InterPro"/>
</dbReference>
<dbReference type="PANTHER" id="PTHR37539">
    <property type="entry name" value="SECRETED PROTEIN-RELATED"/>
    <property type="match status" value="1"/>
</dbReference>
<organism evidence="4 5">
    <name type="scientific">Cladonia borealis</name>
    <dbReference type="NCBI Taxonomy" id="184061"/>
    <lineage>
        <taxon>Eukaryota</taxon>
        <taxon>Fungi</taxon>
        <taxon>Dikarya</taxon>
        <taxon>Ascomycota</taxon>
        <taxon>Pezizomycotina</taxon>
        <taxon>Lecanoromycetes</taxon>
        <taxon>OSLEUM clade</taxon>
        <taxon>Lecanoromycetidae</taxon>
        <taxon>Lecanorales</taxon>
        <taxon>Lecanorineae</taxon>
        <taxon>Cladoniaceae</taxon>
        <taxon>Cladonia</taxon>
    </lineage>
</organism>
<evidence type="ECO:0000259" key="3">
    <source>
        <dbReference type="Pfam" id="PF09995"/>
    </source>
</evidence>
<dbReference type="InterPro" id="IPR018713">
    <property type="entry name" value="MPAB/Lcp_cat_dom"/>
</dbReference>
<feature type="transmembrane region" description="Helical" evidence="2">
    <location>
        <begin position="363"/>
        <end position="383"/>
    </location>
</feature>
<feature type="compositionally biased region" description="Polar residues" evidence="1">
    <location>
        <begin position="63"/>
        <end position="85"/>
    </location>
</feature>
<name>A0AA39R374_9LECA</name>
<feature type="region of interest" description="Disordered" evidence="1">
    <location>
        <begin position="54"/>
        <end position="87"/>
    </location>
</feature>
<sequence>MAWPNPFRRRDANTRTVYGYTFQLTEDHLTREQMAPMKHSYDLLGEQALERLNILSPPPNSALPRNSPSRHSSTNGEKTANSSGESFEPTRDLYQILRDNAEKDEVLAKFWAEVNTVPPWVDWEQIARGQDVFYRYGGPNLTGLAFQSLLGGMGASRVVETLARTGGFSTKVAKHRLFETTQHILQCTLSLPSIQPGGAGFASSIRVRLLHAAVRHQIMKLASENPNYFPIQTLGIPINDLDSIATIGTFSATLIHLALPRQGIFLTQQEIADYTALWRYIAYLMGTPTEYFETSEKAKKIMEVLVLYEIKPTETSKVLASNIIKSLARQPPGFASEEFLCMNARWLNGNQLCDELGLAKPRWYYWGLAIGQCIFFMGLCYFYRSIPYFDRRNIAKLRKIIYRVIVESDTGLGSETSFDFKYIPDLSKRTVREDAVVDERKRVGVERRNAQTLGVAVLMCVGVGWGVWRICMGLW</sequence>
<dbReference type="EMBL" id="JAFEKC020000006">
    <property type="protein sequence ID" value="KAK0514000.1"/>
    <property type="molecule type" value="Genomic_DNA"/>
</dbReference>
<keyword evidence="2" id="KW-0812">Transmembrane</keyword>
<evidence type="ECO:0000313" key="5">
    <source>
        <dbReference type="Proteomes" id="UP001166286"/>
    </source>
</evidence>
<protein>
    <recommendedName>
        <fullName evidence="3">ER-bound oxygenase mpaB/mpaB'/Rubber oxygenase catalytic domain-containing protein</fullName>
    </recommendedName>
</protein>
<evidence type="ECO:0000313" key="4">
    <source>
        <dbReference type="EMBL" id="KAK0514000.1"/>
    </source>
</evidence>
<dbReference type="InterPro" id="IPR037473">
    <property type="entry name" value="Lcp-like"/>
</dbReference>
<dbReference type="AlphaFoldDB" id="A0AA39R374"/>
<keyword evidence="2" id="KW-1133">Transmembrane helix</keyword>
<gene>
    <name evidence="4" type="ORF">JMJ35_003722</name>
</gene>
<reference evidence="4" key="1">
    <citation type="submission" date="2023-03" db="EMBL/GenBank/DDBJ databases">
        <title>Complete genome of Cladonia borealis.</title>
        <authorList>
            <person name="Park H."/>
        </authorList>
    </citation>
    <scope>NUCLEOTIDE SEQUENCE</scope>
    <source>
        <strain evidence="4">ANT050790</strain>
    </source>
</reference>
<keyword evidence="2" id="KW-0472">Membrane</keyword>